<dbReference type="Proteomes" id="UP000451233">
    <property type="component" value="Unassembled WGS sequence"/>
</dbReference>
<protein>
    <submittedName>
        <fullName evidence="2">Uncharacterized protein</fullName>
    </submittedName>
</protein>
<dbReference type="SUPFAM" id="SSF52317">
    <property type="entry name" value="Class I glutamine amidotransferase-like"/>
    <property type="match status" value="1"/>
</dbReference>
<keyword evidence="1" id="KW-1133">Transmembrane helix</keyword>
<name>A0A7K1Y1Z9_9SPHI</name>
<evidence type="ECO:0000313" key="3">
    <source>
        <dbReference type="Proteomes" id="UP000451233"/>
    </source>
</evidence>
<gene>
    <name evidence="2" type="ORF">GS398_18075</name>
</gene>
<keyword evidence="1" id="KW-0472">Membrane</keyword>
<dbReference type="RefSeq" id="WP_160908209.1">
    <property type="nucleotide sequence ID" value="NZ_WVHS01000004.1"/>
</dbReference>
<evidence type="ECO:0000313" key="2">
    <source>
        <dbReference type="EMBL" id="MXV17212.1"/>
    </source>
</evidence>
<dbReference type="AlphaFoldDB" id="A0A7K1Y1Z9"/>
<sequence>MIIIILSLALLAFVLWREIVRVNRLRLAWRVAASVIAVASLTFMAVPLLVPQGGPMIASAKPVLATDGANIDSLYRTYQRTPIYTLDRELANEHPGKLTYISDPSMIPSPAGDKSFQVAGNGFTADELRELKGSTFTYTPPGFPQGIISAHWTQKVQFGENLILSGKYRNLSDRPVKLILEGLGTNLDSVTVTPRLTSNFVFRNTPSHAGRAVYLVHAVDGKDTLSTEKVPVEVLKHDPLKVLILAAAPGFENKFLKNWLYEHGYAIAVRTTISKNKYGTEYLNMENPGGELPGASSLAGFSLVIADIDELNALEGSAASGLKSLVNKGMGLIIRADSSGKSAFGAFKTYPSAEVLKAYPVRVPPEKAMLLETEHPYFVHRLPGDQPLVTDTKDRTWVNSVLYGRGKVALSTIGDSYKWQLSGNTAAYDGFWSLLVAKAAKKDETTELFLQPSPAVAGERVVMLSNAGEDAATAPASWSLHSGWMPLKSGNLIQDWAYIYPRGSWKALKTTETIKNTTFFAQVRPDSGSDGLKTAGKSLTSVPKWLFFALFLLCSAFLWLETKLL</sequence>
<dbReference type="EMBL" id="WVHS01000004">
    <property type="protein sequence ID" value="MXV17212.1"/>
    <property type="molecule type" value="Genomic_DNA"/>
</dbReference>
<feature type="transmembrane region" description="Helical" evidence="1">
    <location>
        <begin position="27"/>
        <end position="50"/>
    </location>
</feature>
<dbReference type="InterPro" id="IPR029062">
    <property type="entry name" value="Class_I_gatase-like"/>
</dbReference>
<keyword evidence="1" id="KW-0812">Transmembrane</keyword>
<comment type="caution">
    <text evidence="2">The sequence shown here is derived from an EMBL/GenBank/DDBJ whole genome shotgun (WGS) entry which is preliminary data.</text>
</comment>
<organism evidence="2 3">
    <name type="scientific">Hufsiella ginkgonis</name>
    <dbReference type="NCBI Taxonomy" id="2695274"/>
    <lineage>
        <taxon>Bacteria</taxon>
        <taxon>Pseudomonadati</taxon>
        <taxon>Bacteroidota</taxon>
        <taxon>Sphingobacteriia</taxon>
        <taxon>Sphingobacteriales</taxon>
        <taxon>Sphingobacteriaceae</taxon>
        <taxon>Hufsiella</taxon>
    </lineage>
</organism>
<keyword evidence="3" id="KW-1185">Reference proteome</keyword>
<evidence type="ECO:0000256" key="1">
    <source>
        <dbReference type="SAM" id="Phobius"/>
    </source>
</evidence>
<reference evidence="2 3" key="1">
    <citation type="submission" date="2019-11" db="EMBL/GenBank/DDBJ databases">
        <title>Pedobacter sp. HMF7056 Genome sequencing and assembly.</title>
        <authorList>
            <person name="Kang H."/>
            <person name="Kim H."/>
            <person name="Joh K."/>
        </authorList>
    </citation>
    <scope>NUCLEOTIDE SEQUENCE [LARGE SCALE GENOMIC DNA]</scope>
    <source>
        <strain evidence="2 3">HMF7056</strain>
    </source>
</reference>
<proteinExistence type="predicted"/>
<accession>A0A7K1Y1Z9</accession>